<dbReference type="EMBL" id="JACIDU010000013">
    <property type="protein sequence ID" value="MBB4104543.1"/>
    <property type="molecule type" value="Genomic_DNA"/>
</dbReference>
<dbReference type="Pfam" id="PF10387">
    <property type="entry name" value="DUF2442"/>
    <property type="match status" value="1"/>
</dbReference>
<keyword evidence="2" id="KW-1185">Reference proteome</keyword>
<dbReference type="SUPFAM" id="SSF47413">
    <property type="entry name" value="lambda repressor-like DNA-binding domains"/>
    <property type="match status" value="1"/>
</dbReference>
<dbReference type="Proteomes" id="UP000584824">
    <property type="component" value="Unassembled WGS sequence"/>
</dbReference>
<evidence type="ECO:0008006" key="3">
    <source>
        <dbReference type="Google" id="ProtNLM"/>
    </source>
</evidence>
<dbReference type="SUPFAM" id="SSF143880">
    <property type="entry name" value="NE0471 N-terminal domain-like"/>
    <property type="match status" value="1"/>
</dbReference>
<dbReference type="InterPro" id="IPR018841">
    <property type="entry name" value="DUF2442"/>
</dbReference>
<reference evidence="1 2" key="1">
    <citation type="submission" date="2020-08" db="EMBL/GenBank/DDBJ databases">
        <title>Genomic Encyclopedia of Type Strains, Phase IV (KMG-IV): sequencing the most valuable type-strain genomes for metagenomic binning, comparative biology and taxonomic classification.</title>
        <authorList>
            <person name="Goeker M."/>
        </authorList>
    </citation>
    <scope>NUCLEOTIDE SEQUENCE [LARGE SCALE GENOMIC DNA]</scope>
    <source>
        <strain evidence="1 2">DSM 26385</strain>
    </source>
</reference>
<dbReference type="Gene3D" id="3.30.2020.10">
    <property type="entry name" value="NE0471-like N-terminal domain"/>
    <property type="match status" value="1"/>
</dbReference>
<proteinExistence type="predicted"/>
<accession>A0A7W6P2D4</accession>
<protein>
    <recommendedName>
        <fullName evidence="3">DUF2442 domain-containing protein</fullName>
    </recommendedName>
</protein>
<dbReference type="InterPro" id="IPR010982">
    <property type="entry name" value="Lambda_DNA-bd_dom_sf"/>
</dbReference>
<dbReference type="AlphaFoldDB" id="A0A7W6P2D4"/>
<name>A0A7W6P2D4_9HYPH</name>
<dbReference type="RefSeq" id="WP_183793631.1">
    <property type="nucleotide sequence ID" value="NZ_JACIDU010000013.1"/>
</dbReference>
<evidence type="ECO:0000313" key="1">
    <source>
        <dbReference type="EMBL" id="MBB4104543.1"/>
    </source>
</evidence>
<comment type="caution">
    <text evidence="1">The sequence shown here is derived from an EMBL/GenBank/DDBJ whole genome shotgun (WGS) entry which is preliminary data.</text>
</comment>
<dbReference type="Gene3D" id="1.10.260.40">
    <property type="entry name" value="lambda repressor-like DNA-binding domains"/>
    <property type="match status" value="1"/>
</dbReference>
<sequence>MSGIASIPDINDDDIISAGSALPRLASVVPLDGRKLHVRFEDGREKTVDLAPALESRRFYKPLRGDDVLFRSFRVSEYRNAIEWSDNLDFSAVWLDALPEAEFSNEEFRVAMDRMGMTLDGMAEALEVSRRLIADYRKDKRIPRHIGLATRYLVEHAPSQ</sequence>
<dbReference type="InterPro" id="IPR036782">
    <property type="entry name" value="NE0471-like_N"/>
</dbReference>
<evidence type="ECO:0000313" key="2">
    <source>
        <dbReference type="Proteomes" id="UP000584824"/>
    </source>
</evidence>
<organism evidence="1 2">
    <name type="scientific">Allorhizobium borbori</name>
    <dbReference type="NCBI Taxonomy" id="485907"/>
    <lineage>
        <taxon>Bacteria</taxon>
        <taxon>Pseudomonadati</taxon>
        <taxon>Pseudomonadota</taxon>
        <taxon>Alphaproteobacteria</taxon>
        <taxon>Hyphomicrobiales</taxon>
        <taxon>Rhizobiaceae</taxon>
        <taxon>Rhizobium/Agrobacterium group</taxon>
        <taxon>Allorhizobium</taxon>
    </lineage>
</organism>
<gene>
    <name evidence="1" type="ORF">GGQ66_003121</name>
</gene>
<dbReference type="GO" id="GO:0003677">
    <property type="term" value="F:DNA binding"/>
    <property type="evidence" value="ECO:0007669"/>
    <property type="project" value="InterPro"/>
</dbReference>